<protein>
    <submittedName>
        <fullName evidence="2">Uncharacterized protein</fullName>
    </submittedName>
</protein>
<comment type="caution">
    <text evidence="2">The sequence shown here is derived from an EMBL/GenBank/DDBJ whole genome shotgun (WGS) entry which is preliminary data.</text>
</comment>
<name>A0ABU4SD32_9GAMM</name>
<reference evidence="3" key="1">
    <citation type="journal article" date="2024" name="Toxins">
        <title>Genome Sequence Analysis of Native Xenorhabdus Strains Isolated from Entomopathogenic Nematodes in Argentina.</title>
        <authorList>
            <person name="Palma L."/>
            <person name="Frizzo L."/>
            <person name="Kaiser S."/>
            <person name="Berry C."/>
            <person name="Caballero P."/>
            <person name="Bode H.B."/>
            <person name="Del Valle E.E."/>
        </authorList>
    </citation>
    <scope>NUCLEOTIDE SEQUENCE [LARGE SCALE GENOMIC DNA]</scope>
    <source>
        <strain evidence="3">12</strain>
    </source>
</reference>
<dbReference type="EMBL" id="VCDN01000064">
    <property type="protein sequence ID" value="MDX7988693.1"/>
    <property type="molecule type" value="Genomic_DNA"/>
</dbReference>
<dbReference type="Proteomes" id="UP001271890">
    <property type="component" value="Unassembled WGS sequence"/>
</dbReference>
<keyword evidence="3" id="KW-1185">Reference proteome</keyword>
<sequence length="396" mass="44669">MPHQENKFATKKRYKKKSGPNGNNVEIGHNIVKRCINSPIKIADIVSLLNIYDINDICVAMTKGQYENIISSYKRITHGEELPPYFLFNFIGILNDLDSPRHNLDDIKSQVMYQAVETKEKVFQAYKASLESTSNEYYSNFEKNVKKYLSKGTGIAAVILSVMIRNFLSKQFEAFLKTPYEALKEIAPAITETASNAIAEFASEIAPGFKEAFKVDNKEIYKTVSKKTGSALDHTMGGPLRKKHDNEVKNKIADDVAKLTNHLDNIIENVIEIINNYKNNGKRCKIVGRSELPLIAFVTEVNRRGKITEIYIPNIGNVGYVTKTDEKGIISTTEKHNINIVGSQFVIPNIVDPEVSGKMIRYYHEDNIITDLSDSKLEEEIADAMREVHANNNGEQ</sequence>
<evidence type="ECO:0000313" key="3">
    <source>
        <dbReference type="Proteomes" id="UP001271890"/>
    </source>
</evidence>
<feature type="region of interest" description="Disordered" evidence="1">
    <location>
        <begin position="1"/>
        <end position="21"/>
    </location>
</feature>
<evidence type="ECO:0000313" key="2">
    <source>
        <dbReference type="EMBL" id="MDX7988693.1"/>
    </source>
</evidence>
<accession>A0ABU4SD32</accession>
<dbReference type="RefSeq" id="WP_319931094.1">
    <property type="nucleotide sequence ID" value="NZ_VCDN01000064.1"/>
</dbReference>
<gene>
    <name evidence="2" type="ORF">FE392_15365</name>
</gene>
<organism evidence="2 3">
    <name type="scientific">Xenorhabdus santafensis</name>
    <dbReference type="NCBI Taxonomy" id="2582833"/>
    <lineage>
        <taxon>Bacteria</taxon>
        <taxon>Pseudomonadati</taxon>
        <taxon>Pseudomonadota</taxon>
        <taxon>Gammaproteobacteria</taxon>
        <taxon>Enterobacterales</taxon>
        <taxon>Morganellaceae</taxon>
        <taxon>Xenorhabdus</taxon>
    </lineage>
</organism>
<proteinExistence type="predicted"/>
<evidence type="ECO:0000256" key="1">
    <source>
        <dbReference type="SAM" id="MobiDB-lite"/>
    </source>
</evidence>
<feature type="compositionally biased region" description="Basic residues" evidence="1">
    <location>
        <begin position="9"/>
        <end position="18"/>
    </location>
</feature>